<keyword evidence="1" id="KW-0472">Membrane</keyword>
<feature type="domain" description="VanZ-like" evidence="2">
    <location>
        <begin position="21"/>
        <end position="99"/>
    </location>
</feature>
<keyword evidence="4" id="KW-1185">Reference proteome</keyword>
<dbReference type="PANTHER" id="PTHR28008">
    <property type="entry name" value="DOMAIN PROTEIN, PUTATIVE (AFU_ORTHOLOGUE AFUA_3G10980)-RELATED"/>
    <property type="match status" value="1"/>
</dbReference>
<dbReference type="Proteomes" id="UP001597480">
    <property type="component" value="Unassembled WGS sequence"/>
</dbReference>
<gene>
    <name evidence="3" type="ORF">ACFSR3_07150</name>
</gene>
<feature type="transmembrane region" description="Helical" evidence="1">
    <location>
        <begin position="52"/>
        <end position="72"/>
    </location>
</feature>
<dbReference type="EMBL" id="JBHUMD010000007">
    <property type="protein sequence ID" value="MFD2601827.1"/>
    <property type="molecule type" value="Genomic_DNA"/>
</dbReference>
<dbReference type="PANTHER" id="PTHR28008:SF1">
    <property type="entry name" value="DOMAIN PROTEIN, PUTATIVE (AFU_ORTHOLOGUE AFUA_3G10980)-RELATED"/>
    <property type="match status" value="1"/>
</dbReference>
<proteinExistence type="predicted"/>
<protein>
    <submittedName>
        <fullName evidence="3">VanZ family protein</fullName>
    </submittedName>
</protein>
<keyword evidence="1" id="KW-0812">Transmembrane</keyword>
<evidence type="ECO:0000313" key="4">
    <source>
        <dbReference type="Proteomes" id="UP001597480"/>
    </source>
</evidence>
<reference evidence="4" key="1">
    <citation type="journal article" date="2019" name="Int. J. Syst. Evol. Microbiol.">
        <title>The Global Catalogue of Microorganisms (GCM) 10K type strain sequencing project: providing services to taxonomists for standard genome sequencing and annotation.</title>
        <authorList>
            <consortium name="The Broad Institute Genomics Platform"/>
            <consortium name="The Broad Institute Genome Sequencing Center for Infectious Disease"/>
            <person name="Wu L."/>
            <person name="Ma J."/>
        </authorList>
    </citation>
    <scope>NUCLEOTIDE SEQUENCE [LARGE SCALE GENOMIC DNA]</scope>
    <source>
        <strain evidence="4">KCTC 42107</strain>
    </source>
</reference>
<dbReference type="NCBIfam" id="NF037970">
    <property type="entry name" value="vanZ_1"/>
    <property type="match status" value="1"/>
</dbReference>
<dbReference type="RefSeq" id="WP_379820500.1">
    <property type="nucleotide sequence ID" value="NZ_JBHUMD010000007.1"/>
</dbReference>
<evidence type="ECO:0000259" key="2">
    <source>
        <dbReference type="Pfam" id="PF04892"/>
    </source>
</evidence>
<feature type="transmembrane region" description="Helical" evidence="1">
    <location>
        <begin position="23"/>
        <end position="40"/>
    </location>
</feature>
<comment type="caution">
    <text evidence="3">The sequence shown here is derived from an EMBL/GenBank/DDBJ whole genome shotgun (WGS) entry which is preliminary data.</text>
</comment>
<name>A0ABW5NRW5_9FLAO</name>
<dbReference type="Pfam" id="PF04892">
    <property type="entry name" value="VanZ"/>
    <property type="match status" value="1"/>
</dbReference>
<evidence type="ECO:0000256" key="1">
    <source>
        <dbReference type="SAM" id="Phobius"/>
    </source>
</evidence>
<feature type="transmembrane region" description="Helical" evidence="1">
    <location>
        <begin position="78"/>
        <end position="99"/>
    </location>
</feature>
<dbReference type="InterPro" id="IPR006976">
    <property type="entry name" value="VanZ-like"/>
</dbReference>
<accession>A0ABW5NRW5</accession>
<keyword evidence="1" id="KW-1133">Transmembrane helix</keyword>
<organism evidence="3 4">
    <name type="scientific">Flavobacterium suzhouense</name>
    <dbReference type="NCBI Taxonomy" id="1529638"/>
    <lineage>
        <taxon>Bacteria</taxon>
        <taxon>Pseudomonadati</taxon>
        <taxon>Bacteroidota</taxon>
        <taxon>Flavobacteriia</taxon>
        <taxon>Flavobacteriales</taxon>
        <taxon>Flavobacteriaceae</taxon>
        <taxon>Flavobacterium</taxon>
    </lineage>
</organism>
<evidence type="ECO:0000313" key="3">
    <source>
        <dbReference type="EMBL" id="MFD2601827.1"/>
    </source>
</evidence>
<sequence>MCLVSASKIPTAAWLVIPHKDKVVHFVFYFVLTLLLYKDFKLKWGVLKKSFAFAFITAVSYGVLIEICQWLFTSGRNAEILDVIANTSGSAFGILILWLRQKLKK</sequence>